<evidence type="ECO:0000313" key="12">
    <source>
        <dbReference type="Proteomes" id="UP000240259"/>
    </source>
</evidence>
<evidence type="ECO:0000256" key="2">
    <source>
        <dbReference type="ARBA" id="ARBA00022448"/>
    </source>
</evidence>
<evidence type="ECO:0000256" key="8">
    <source>
        <dbReference type="ARBA" id="ARBA00022967"/>
    </source>
</evidence>
<proteinExistence type="inferred from homology"/>
<sequence length="524" mass="55934">MQTAFTRGAPQQAAPMTTPFLVAHDITKAFGGAQALKGVSLDIAPGEIHGLVGANGAGKSTFIRILAGLNHPDAGRIEIDGQSQQIATPQRATELGMSFIHQELAFVPGMTVLQNIMLGVPKKSRFGLTDWRAIARDVAPIARRVGISAPLNASVKGLSTAEIWLINICRALVREARLIVMDEPTASLAASEAERLFAIVRDLSTSGVAVLYISHRLDEILNLCSRVSVFRDGRSVAELAGKGLNRAALVEAIVGGAIRDSQRTATTRPRGDVVMEASKLTRAPKVRGVSLKLHAGEVLGIGGLVGAGRTELARLLFGADRPDSGEMRLAGRPYQPASPAAAVRAGLGLIPEERRAEALFLSKSIAFNLGIANLDKIVHGRYLPLLNRRARTSMAGEMISSLSIKARNASTPVGRLSGGNQQKVAIGRWLQRKPKVLILDEPTRGVDIGARAEIHRLIRQQADSGMAVLVISSEPDELPDLCDRVLVMSEGRIVRELTGSAVSRKAIVEASYVDPQALMEDHLA</sequence>
<dbReference type="PANTHER" id="PTHR43790:SF3">
    <property type="entry name" value="D-ALLOSE IMPORT ATP-BINDING PROTEIN ALSA-RELATED"/>
    <property type="match status" value="1"/>
</dbReference>
<accession>A0A2T4ISI5</accession>
<comment type="similarity">
    <text evidence="1">Belongs to the ABC transporter superfamily.</text>
</comment>
<evidence type="ECO:0000259" key="10">
    <source>
        <dbReference type="PROSITE" id="PS50893"/>
    </source>
</evidence>
<dbReference type="Pfam" id="PF00005">
    <property type="entry name" value="ABC_tran"/>
    <property type="match status" value="2"/>
</dbReference>
<dbReference type="SUPFAM" id="SSF52540">
    <property type="entry name" value="P-loop containing nucleoside triphosphate hydrolases"/>
    <property type="match status" value="2"/>
</dbReference>
<keyword evidence="5" id="KW-0677">Repeat</keyword>
<dbReference type="SMART" id="SM00382">
    <property type="entry name" value="AAA"/>
    <property type="match status" value="2"/>
</dbReference>
<keyword evidence="7" id="KW-0067">ATP-binding</keyword>
<dbReference type="GO" id="GO:0005524">
    <property type="term" value="F:ATP binding"/>
    <property type="evidence" value="ECO:0007669"/>
    <property type="project" value="UniProtKB-KW"/>
</dbReference>
<dbReference type="InterPro" id="IPR003593">
    <property type="entry name" value="AAA+_ATPase"/>
</dbReference>
<evidence type="ECO:0000256" key="5">
    <source>
        <dbReference type="ARBA" id="ARBA00022737"/>
    </source>
</evidence>
<keyword evidence="3" id="KW-1003">Cell membrane</keyword>
<dbReference type="PROSITE" id="PS50893">
    <property type="entry name" value="ABC_TRANSPORTER_2"/>
    <property type="match status" value="2"/>
</dbReference>
<dbReference type="InterPro" id="IPR050107">
    <property type="entry name" value="ABC_carbohydrate_import_ATPase"/>
</dbReference>
<dbReference type="InterPro" id="IPR017871">
    <property type="entry name" value="ABC_transporter-like_CS"/>
</dbReference>
<reference evidence="11 12" key="1">
    <citation type="submission" date="2018-03" db="EMBL/GenBank/DDBJ databases">
        <title>Genome sequence of the symbiotic type strain Mesorhizobium helmanticense CSLC115NT isolated from Lotus corniculatus nodules.</title>
        <authorList>
            <person name="Sannazzaro A.I."/>
            <person name="Torres Tejerizo G.A."/>
            <person name="Dip D."/>
            <person name="Caballero M."/>
            <person name="Pistorio M."/>
            <person name="Estrella M.J."/>
        </authorList>
    </citation>
    <scope>NUCLEOTIDE SEQUENCE [LARGE SCALE GENOMIC DNA]</scope>
    <source>
        <strain evidence="11 12">CSLC115N</strain>
    </source>
</reference>
<dbReference type="GO" id="GO:0016887">
    <property type="term" value="F:ATP hydrolysis activity"/>
    <property type="evidence" value="ECO:0007669"/>
    <property type="project" value="InterPro"/>
</dbReference>
<evidence type="ECO:0000313" key="11">
    <source>
        <dbReference type="EMBL" id="PTE08626.1"/>
    </source>
</evidence>
<dbReference type="CDD" id="cd03216">
    <property type="entry name" value="ABC_Carb_Monos_I"/>
    <property type="match status" value="1"/>
</dbReference>
<dbReference type="InterPro" id="IPR027417">
    <property type="entry name" value="P-loop_NTPase"/>
</dbReference>
<organism evidence="11 12">
    <name type="scientific">Mesorhizobium helmanticense</name>
    <dbReference type="NCBI Taxonomy" id="1776423"/>
    <lineage>
        <taxon>Bacteria</taxon>
        <taxon>Pseudomonadati</taxon>
        <taxon>Pseudomonadota</taxon>
        <taxon>Alphaproteobacteria</taxon>
        <taxon>Hyphomicrobiales</taxon>
        <taxon>Phyllobacteriaceae</taxon>
        <taxon>Mesorhizobium</taxon>
    </lineage>
</organism>
<evidence type="ECO:0000256" key="4">
    <source>
        <dbReference type="ARBA" id="ARBA00022597"/>
    </source>
</evidence>
<evidence type="ECO:0000256" key="3">
    <source>
        <dbReference type="ARBA" id="ARBA00022475"/>
    </source>
</evidence>
<name>A0A2T4ISI5_9HYPH</name>
<keyword evidence="9" id="KW-0472">Membrane</keyword>
<dbReference type="PANTHER" id="PTHR43790">
    <property type="entry name" value="CARBOHYDRATE TRANSPORT ATP-BINDING PROTEIN MG119-RELATED"/>
    <property type="match status" value="1"/>
</dbReference>
<dbReference type="OrthoDB" id="9805029at2"/>
<keyword evidence="6" id="KW-0547">Nucleotide-binding</keyword>
<evidence type="ECO:0000256" key="9">
    <source>
        <dbReference type="ARBA" id="ARBA00023136"/>
    </source>
</evidence>
<dbReference type="AlphaFoldDB" id="A0A2T4ISI5"/>
<gene>
    <name evidence="11" type="ORF">C9427_20285</name>
</gene>
<keyword evidence="4" id="KW-0762">Sugar transport</keyword>
<feature type="domain" description="ABC transporter" evidence="10">
    <location>
        <begin position="269"/>
        <end position="515"/>
    </location>
</feature>
<evidence type="ECO:0000256" key="1">
    <source>
        <dbReference type="ARBA" id="ARBA00005417"/>
    </source>
</evidence>
<dbReference type="Proteomes" id="UP000240259">
    <property type="component" value="Unassembled WGS sequence"/>
</dbReference>
<evidence type="ECO:0000256" key="6">
    <source>
        <dbReference type="ARBA" id="ARBA00022741"/>
    </source>
</evidence>
<dbReference type="Gene3D" id="3.40.50.300">
    <property type="entry name" value="P-loop containing nucleotide triphosphate hydrolases"/>
    <property type="match status" value="2"/>
</dbReference>
<dbReference type="InterPro" id="IPR003439">
    <property type="entry name" value="ABC_transporter-like_ATP-bd"/>
</dbReference>
<dbReference type="EMBL" id="PZJX01000038">
    <property type="protein sequence ID" value="PTE08626.1"/>
    <property type="molecule type" value="Genomic_DNA"/>
</dbReference>
<keyword evidence="12" id="KW-1185">Reference proteome</keyword>
<evidence type="ECO:0000256" key="7">
    <source>
        <dbReference type="ARBA" id="ARBA00022840"/>
    </source>
</evidence>
<protein>
    <submittedName>
        <fullName evidence="11">ABC transporter</fullName>
    </submittedName>
</protein>
<comment type="caution">
    <text evidence="11">The sequence shown here is derived from an EMBL/GenBank/DDBJ whole genome shotgun (WGS) entry which is preliminary data.</text>
</comment>
<dbReference type="PROSITE" id="PS00211">
    <property type="entry name" value="ABC_TRANSPORTER_1"/>
    <property type="match status" value="1"/>
</dbReference>
<keyword evidence="8" id="KW-1278">Translocase</keyword>
<keyword evidence="2" id="KW-0813">Transport</keyword>
<feature type="domain" description="ABC transporter" evidence="10">
    <location>
        <begin position="21"/>
        <end position="257"/>
    </location>
</feature>
<dbReference type="CDD" id="cd03215">
    <property type="entry name" value="ABC_Carb_Monos_II"/>
    <property type="match status" value="1"/>
</dbReference>